<dbReference type="GO" id="GO:0005886">
    <property type="term" value="C:plasma membrane"/>
    <property type="evidence" value="ECO:0007669"/>
    <property type="project" value="UniProtKB-SubCell"/>
</dbReference>
<dbReference type="Gene3D" id="1.20.1080.10">
    <property type="entry name" value="Glycerol uptake facilitator protein"/>
    <property type="match status" value="1"/>
</dbReference>
<dbReference type="PRINTS" id="PR00783">
    <property type="entry name" value="MINTRINSICP"/>
</dbReference>
<dbReference type="PANTHER" id="PTHR19139">
    <property type="entry name" value="AQUAPORIN TRANSPORTER"/>
    <property type="match status" value="1"/>
</dbReference>
<feature type="transmembrane region" description="Helical" evidence="9">
    <location>
        <begin position="210"/>
        <end position="231"/>
    </location>
</feature>
<dbReference type="PROSITE" id="PS00221">
    <property type="entry name" value="MIP"/>
    <property type="match status" value="1"/>
</dbReference>
<feature type="transmembrane region" description="Helical" evidence="9">
    <location>
        <begin position="165"/>
        <end position="185"/>
    </location>
</feature>
<dbReference type="InterPro" id="IPR034294">
    <property type="entry name" value="Aquaporin_transptr"/>
</dbReference>
<gene>
    <name evidence="10" type="ORF">TAE01_17650</name>
</gene>
<evidence type="ECO:0000256" key="7">
    <source>
        <dbReference type="ARBA" id="ARBA00023136"/>
    </source>
</evidence>
<evidence type="ECO:0000256" key="5">
    <source>
        <dbReference type="ARBA" id="ARBA00022692"/>
    </source>
</evidence>
<protein>
    <submittedName>
        <fullName evidence="10">Aquaporin</fullName>
    </submittedName>
</protein>
<evidence type="ECO:0000313" key="10">
    <source>
        <dbReference type="EMBL" id="GEO29955.1"/>
    </source>
</evidence>
<keyword evidence="11" id="KW-1185">Reference proteome</keyword>
<keyword evidence="4" id="KW-1003">Cell membrane</keyword>
<sequence>MPHTSSASAPAPDLIRKAVAEAVGTFVLVFFAVGSAVFGKDTIGAVGIALAFGFVLLALAYAIGPVSGCHVNPAVTLGVLLRRGITTTEAVYYWIAQLVGGIVAAALLKLMVSGFGGVKDNTGALGTNDWGETISAGGTFVLEVLLTFLLVLVVLLVTNRAAAPGFAGLAIGLVLTVIHLVGIPLDGTSVNPARSIGPALFNGGDSLTHVWMFIVAPLVGGAVAALAAPFFETAVSTGDTDPTGADVPA</sequence>
<feature type="transmembrane region" description="Helical" evidence="9">
    <location>
        <begin position="18"/>
        <end position="37"/>
    </location>
</feature>
<keyword evidence="5 8" id="KW-0812">Transmembrane</keyword>
<comment type="caution">
    <text evidence="10">The sequence shown here is derived from an EMBL/GenBank/DDBJ whole genome shotgun (WGS) entry which is preliminary data.</text>
</comment>
<dbReference type="AlphaFoldDB" id="A0A512D0G6"/>
<keyword evidence="3 8" id="KW-0813">Transport</keyword>
<accession>A0A512D0G6</accession>
<evidence type="ECO:0000256" key="3">
    <source>
        <dbReference type="ARBA" id="ARBA00022448"/>
    </source>
</evidence>
<dbReference type="InterPro" id="IPR000425">
    <property type="entry name" value="MIP"/>
</dbReference>
<evidence type="ECO:0000256" key="4">
    <source>
        <dbReference type="ARBA" id="ARBA00022475"/>
    </source>
</evidence>
<dbReference type="GO" id="GO:0015250">
    <property type="term" value="F:water channel activity"/>
    <property type="evidence" value="ECO:0007669"/>
    <property type="project" value="TreeGrafter"/>
</dbReference>
<feature type="transmembrane region" description="Helical" evidence="9">
    <location>
        <begin position="91"/>
        <end position="116"/>
    </location>
</feature>
<proteinExistence type="inferred from homology"/>
<keyword evidence="6 9" id="KW-1133">Transmembrane helix</keyword>
<dbReference type="PANTHER" id="PTHR19139:SF199">
    <property type="entry name" value="MIP17260P"/>
    <property type="match status" value="1"/>
</dbReference>
<organism evidence="10 11">
    <name type="scientific">Terrabacter aerolatus</name>
    <dbReference type="NCBI Taxonomy" id="422442"/>
    <lineage>
        <taxon>Bacteria</taxon>
        <taxon>Bacillati</taxon>
        <taxon>Actinomycetota</taxon>
        <taxon>Actinomycetes</taxon>
        <taxon>Micrococcales</taxon>
        <taxon>Intrasporangiaceae</taxon>
        <taxon>Terrabacter</taxon>
    </lineage>
</organism>
<evidence type="ECO:0000256" key="2">
    <source>
        <dbReference type="ARBA" id="ARBA00006175"/>
    </source>
</evidence>
<comment type="similarity">
    <text evidence="2 8">Belongs to the MIP/aquaporin (TC 1.A.8) family.</text>
</comment>
<feature type="transmembrane region" description="Helical" evidence="9">
    <location>
        <begin position="136"/>
        <end position="158"/>
    </location>
</feature>
<dbReference type="Pfam" id="PF00230">
    <property type="entry name" value="MIP"/>
    <property type="match status" value="1"/>
</dbReference>
<evidence type="ECO:0000256" key="8">
    <source>
        <dbReference type="RuleBase" id="RU000477"/>
    </source>
</evidence>
<dbReference type="SUPFAM" id="SSF81338">
    <property type="entry name" value="Aquaporin-like"/>
    <property type="match status" value="1"/>
</dbReference>
<name>A0A512D0G6_9MICO</name>
<keyword evidence="7 9" id="KW-0472">Membrane</keyword>
<evidence type="ECO:0000256" key="6">
    <source>
        <dbReference type="ARBA" id="ARBA00022989"/>
    </source>
</evidence>
<dbReference type="EMBL" id="BJYX01000007">
    <property type="protein sequence ID" value="GEO29955.1"/>
    <property type="molecule type" value="Genomic_DNA"/>
</dbReference>
<reference evidence="10 11" key="1">
    <citation type="submission" date="2019-07" db="EMBL/GenBank/DDBJ databases">
        <title>Whole genome shotgun sequence of Terrabacter aerolatus NBRC 106305.</title>
        <authorList>
            <person name="Hosoyama A."/>
            <person name="Uohara A."/>
            <person name="Ohji S."/>
            <person name="Ichikawa N."/>
        </authorList>
    </citation>
    <scope>NUCLEOTIDE SEQUENCE [LARGE SCALE GENOMIC DNA]</scope>
    <source>
        <strain evidence="10 11">NBRC 106305</strain>
    </source>
</reference>
<evidence type="ECO:0000313" key="11">
    <source>
        <dbReference type="Proteomes" id="UP000321534"/>
    </source>
</evidence>
<dbReference type="OrthoDB" id="9807293at2"/>
<feature type="transmembrane region" description="Helical" evidence="9">
    <location>
        <begin position="43"/>
        <end position="63"/>
    </location>
</feature>
<evidence type="ECO:0000256" key="9">
    <source>
        <dbReference type="SAM" id="Phobius"/>
    </source>
</evidence>
<dbReference type="InterPro" id="IPR023271">
    <property type="entry name" value="Aquaporin-like"/>
</dbReference>
<comment type="subcellular location">
    <subcellularLocation>
        <location evidence="1">Cell membrane</location>
        <topology evidence="1">Multi-pass membrane protein</topology>
    </subcellularLocation>
</comment>
<dbReference type="InterPro" id="IPR022357">
    <property type="entry name" value="MIP_CS"/>
</dbReference>
<evidence type="ECO:0000256" key="1">
    <source>
        <dbReference type="ARBA" id="ARBA00004651"/>
    </source>
</evidence>
<dbReference type="NCBIfam" id="TIGR00861">
    <property type="entry name" value="MIP"/>
    <property type="match status" value="1"/>
</dbReference>
<dbReference type="RefSeq" id="WP_147065478.1">
    <property type="nucleotide sequence ID" value="NZ_BAAARO010000026.1"/>
</dbReference>
<dbReference type="Proteomes" id="UP000321534">
    <property type="component" value="Unassembled WGS sequence"/>
</dbReference>